<gene>
    <name evidence="3" type="ORF">Tco_0859533</name>
</gene>
<accession>A0ABQ5BCY6</accession>
<dbReference type="InterPro" id="IPR007021">
    <property type="entry name" value="DUF659"/>
</dbReference>
<organism evidence="3 4">
    <name type="scientific">Tanacetum coccineum</name>
    <dbReference type="NCBI Taxonomy" id="301880"/>
    <lineage>
        <taxon>Eukaryota</taxon>
        <taxon>Viridiplantae</taxon>
        <taxon>Streptophyta</taxon>
        <taxon>Embryophyta</taxon>
        <taxon>Tracheophyta</taxon>
        <taxon>Spermatophyta</taxon>
        <taxon>Magnoliopsida</taxon>
        <taxon>eudicotyledons</taxon>
        <taxon>Gunneridae</taxon>
        <taxon>Pentapetalae</taxon>
        <taxon>asterids</taxon>
        <taxon>campanulids</taxon>
        <taxon>Asterales</taxon>
        <taxon>Asteraceae</taxon>
        <taxon>Asteroideae</taxon>
        <taxon>Anthemideae</taxon>
        <taxon>Anthemidinae</taxon>
        <taxon>Tanacetum</taxon>
    </lineage>
</organism>
<dbReference type="Pfam" id="PF04937">
    <property type="entry name" value="DUF659"/>
    <property type="match status" value="1"/>
</dbReference>
<evidence type="ECO:0000259" key="2">
    <source>
        <dbReference type="Pfam" id="PF04937"/>
    </source>
</evidence>
<feature type="region of interest" description="Disordered" evidence="1">
    <location>
        <begin position="102"/>
        <end position="129"/>
    </location>
</feature>
<name>A0ABQ5BCY6_9ASTR</name>
<feature type="compositionally biased region" description="Basic residues" evidence="1">
    <location>
        <begin position="110"/>
        <end position="124"/>
    </location>
</feature>
<comment type="caution">
    <text evidence="3">The sequence shown here is derived from an EMBL/GenBank/DDBJ whole genome shotgun (WGS) entry which is preliminary data.</text>
</comment>
<dbReference type="InterPro" id="IPR012337">
    <property type="entry name" value="RNaseH-like_sf"/>
</dbReference>
<evidence type="ECO:0000313" key="3">
    <source>
        <dbReference type="EMBL" id="GJT12491.1"/>
    </source>
</evidence>
<sequence>MDSENQPNGRSKDPGWKYVTKGSILGSTIFCFCKKITHGGIYRAKQYLAGGYRNSKGCQLCPAHVREEMREYLELLRQNKQNAEVLPDFDDVEEYGYDEVEEVGNGSQQGRRKFQAQPSKKQKGVKGPMDMFFTSPPEQVVKNRKDGKMKQSTINEICKKDLGDKACKELANWFYDAGLPFNVVNHDSFRIAMEAVAQHGTGFKPPSYHEVRVPYLAKAVKSTDEMVKQVHHEQWAKYGCSLMSDGWRDSVAHKDIINFLVNSPRGSVFVRSTDASNVVKNSDNIYMMLDQMMEEIREQNVVQVVINNAPNYKAAGKLLMAKRKHLYWTPCAAHCIDLMLEDIGNIQRVRQTLKRAITLNGYIYNRTGVVNMMRKFTGKRELLRPATTRFATAIQVQKIDLRKMFTSDTWTKSKYAKEQAGKHVASIVAMPTFWSNIMYILKLTGPIVSVLRLVDGEKKPAMGYIYHDMRKAKEAISSSFNGDESKYKDVFAIIDKRWECQLHHPLHASGYYLNPRFYYSDPDIEEDPEVSSGMHQCIMRLIPNKDDQSKLTAEKHMYRNASFMMFHGYV</sequence>
<dbReference type="SUPFAM" id="SSF53098">
    <property type="entry name" value="Ribonuclease H-like"/>
    <property type="match status" value="1"/>
</dbReference>
<dbReference type="PANTHER" id="PTHR32166">
    <property type="entry name" value="OSJNBA0013A04.12 PROTEIN"/>
    <property type="match status" value="1"/>
</dbReference>
<dbReference type="PANTHER" id="PTHR32166:SF74">
    <property type="entry name" value="OS05G0256350 PROTEIN"/>
    <property type="match status" value="1"/>
</dbReference>
<protein>
    <submittedName>
        <fullName evidence="3">3-hydroxyisobutyryl-CoA hydrolase 1-like protein</fullName>
    </submittedName>
</protein>
<evidence type="ECO:0000313" key="4">
    <source>
        <dbReference type="Proteomes" id="UP001151760"/>
    </source>
</evidence>
<feature type="domain" description="DUF659" evidence="2">
    <location>
        <begin position="206"/>
        <end position="356"/>
    </location>
</feature>
<reference evidence="3" key="2">
    <citation type="submission" date="2022-01" db="EMBL/GenBank/DDBJ databases">
        <authorList>
            <person name="Yamashiro T."/>
            <person name="Shiraishi A."/>
            <person name="Satake H."/>
            <person name="Nakayama K."/>
        </authorList>
    </citation>
    <scope>NUCLEOTIDE SEQUENCE</scope>
</reference>
<evidence type="ECO:0000256" key="1">
    <source>
        <dbReference type="SAM" id="MobiDB-lite"/>
    </source>
</evidence>
<keyword evidence="4" id="KW-1185">Reference proteome</keyword>
<dbReference type="EMBL" id="BQNB010013151">
    <property type="protein sequence ID" value="GJT12491.1"/>
    <property type="molecule type" value="Genomic_DNA"/>
</dbReference>
<reference evidence="3" key="1">
    <citation type="journal article" date="2022" name="Int. J. Mol. Sci.">
        <title>Draft Genome of Tanacetum Coccineum: Genomic Comparison of Closely Related Tanacetum-Family Plants.</title>
        <authorList>
            <person name="Yamashiro T."/>
            <person name="Shiraishi A."/>
            <person name="Nakayama K."/>
            <person name="Satake H."/>
        </authorList>
    </citation>
    <scope>NUCLEOTIDE SEQUENCE</scope>
</reference>
<dbReference type="Proteomes" id="UP001151760">
    <property type="component" value="Unassembled WGS sequence"/>
</dbReference>
<proteinExistence type="predicted"/>